<gene>
    <name evidence="2" type="ORF">A8806_12157</name>
</gene>
<sequence length="439" mass="51100">MKVSKRVFKRSLLLAIMTIIVLWKTVGFSDAPNVFVLRVIATAILLYCLIKGVKNRDILNPYIYFALVPFSLVIFTHSISSVYYVPLKASTWFLGIINMLAYVVILSLVMNKKQLIEKNELIIQKAYEPTFDEIKSLQFHSIVLMCIGQFELILKLTTGIRFFLGTVTSYCIFPAIAMAWKTKKTGFILGTYAVLLLTWTVQFNKSVFLAIALITIIAIRRYYPMNKKNSRKLYIAIGIMGLFFIFVAFPLKGLVQDQSNFSIESFVTAIKDYYYNKNDYYAKSIDWNGLPALRFPYIYLTSAWNNVQYVLETQNTRTYGLWMLKPLISWLQLDGYFADLYVLTPRSSFNTFTYITVLFKDFGYWGSMIGSCFLGWFVGRIYNNYRKTYSAYHVAMYAVVSQAAIEMFFSNHFFGLFYPFTILIICWCYRRLFKSARYL</sequence>
<keyword evidence="1" id="KW-1133">Transmembrane helix</keyword>
<feature type="transmembrane region" description="Helical" evidence="1">
    <location>
        <begin position="34"/>
        <end position="50"/>
    </location>
</feature>
<dbReference type="EMBL" id="QGDL01000021">
    <property type="protein sequence ID" value="PWJ20741.1"/>
    <property type="molecule type" value="Genomic_DNA"/>
</dbReference>
<feature type="transmembrane region" description="Helical" evidence="1">
    <location>
        <begin position="62"/>
        <end position="85"/>
    </location>
</feature>
<reference evidence="2 3" key="1">
    <citation type="submission" date="2018-05" db="EMBL/GenBank/DDBJ databases">
        <title>The Hungate 1000. A catalogue of reference genomes from the rumen microbiome.</title>
        <authorList>
            <person name="Kelly W."/>
        </authorList>
    </citation>
    <scope>NUCLEOTIDE SEQUENCE [LARGE SCALE GENOMIC DNA]</scope>
    <source>
        <strain evidence="2 3">NLAE-zl-C242</strain>
    </source>
</reference>
<comment type="caution">
    <text evidence="2">The sequence shown here is derived from an EMBL/GenBank/DDBJ whole genome shotgun (WGS) entry which is preliminary data.</text>
</comment>
<feature type="transmembrane region" description="Helical" evidence="1">
    <location>
        <begin position="391"/>
        <end position="409"/>
    </location>
</feature>
<feature type="transmembrane region" description="Helical" evidence="1">
    <location>
        <begin position="415"/>
        <end position="433"/>
    </location>
</feature>
<dbReference type="OrthoDB" id="1490430at2"/>
<feature type="transmembrane region" description="Helical" evidence="1">
    <location>
        <begin position="231"/>
        <end position="251"/>
    </location>
</feature>
<dbReference type="NCBIfam" id="TIGR04370">
    <property type="entry name" value="glyco_rpt_poly"/>
    <property type="match status" value="1"/>
</dbReference>
<name>A0A2Y9BLT9_9FIRM</name>
<feature type="transmembrane region" description="Helical" evidence="1">
    <location>
        <begin position="362"/>
        <end position="379"/>
    </location>
</feature>
<keyword evidence="1" id="KW-0812">Transmembrane</keyword>
<dbReference type="AlphaFoldDB" id="A0A2Y9BLT9"/>
<evidence type="ECO:0000256" key="1">
    <source>
        <dbReference type="SAM" id="Phobius"/>
    </source>
</evidence>
<keyword evidence="3" id="KW-1185">Reference proteome</keyword>
<organism evidence="2 3">
    <name type="scientific">Faecalicatena orotica</name>
    <dbReference type="NCBI Taxonomy" id="1544"/>
    <lineage>
        <taxon>Bacteria</taxon>
        <taxon>Bacillati</taxon>
        <taxon>Bacillota</taxon>
        <taxon>Clostridia</taxon>
        <taxon>Lachnospirales</taxon>
        <taxon>Lachnospiraceae</taxon>
        <taxon>Faecalicatena</taxon>
    </lineage>
</organism>
<protein>
    <submittedName>
        <fullName evidence="2">Oligosaccharide repeat unit polymerase</fullName>
    </submittedName>
</protein>
<feature type="transmembrane region" description="Helical" evidence="1">
    <location>
        <begin position="192"/>
        <end position="219"/>
    </location>
</feature>
<feature type="transmembrane region" description="Helical" evidence="1">
    <location>
        <begin position="162"/>
        <end position="180"/>
    </location>
</feature>
<evidence type="ECO:0000313" key="2">
    <source>
        <dbReference type="EMBL" id="PWJ20741.1"/>
    </source>
</evidence>
<accession>A0A2Y9BLT9</accession>
<evidence type="ECO:0000313" key="3">
    <source>
        <dbReference type="Proteomes" id="UP000245845"/>
    </source>
</evidence>
<feature type="transmembrane region" description="Helical" evidence="1">
    <location>
        <begin position="12"/>
        <end position="28"/>
    </location>
</feature>
<dbReference type="RefSeq" id="WP_109733760.1">
    <property type="nucleotide sequence ID" value="NZ_BAAACK010000008.1"/>
</dbReference>
<proteinExistence type="predicted"/>
<dbReference type="Proteomes" id="UP000245845">
    <property type="component" value="Unassembled WGS sequence"/>
</dbReference>
<feature type="transmembrane region" description="Helical" evidence="1">
    <location>
        <begin position="91"/>
        <end position="110"/>
    </location>
</feature>
<keyword evidence="1" id="KW-0472">Membrane</keyword>